<dbReference type="EMBL" id="LS483452">
    <property type="protein sequence ID" value="SQH75929.1"/>
    <property type="molecule type" value="Genomic_DNA"/>
</dbReference>
<dbReference type="KEGG" id="sbk:SHEWBE_1963"/>
<proteinExistence type="predicted"/>
<dbReference type="Proteomes" id="UP000250123">
    <property type="component" value="Chromosome SHEWBE"/>
</dbReference>
<protein>
    <submittedName>
        <fullName evidence="1">Uncharacterized protein</fullName>
    </submittedName>
</protein>
<evidence type="ECO:0000313" key="1">
    <source>
        <dbReference type="EMBL" id="SQH75929.1"/>
    </source>
</evidence>
<evidence type="ECO:0000313" key="2">
    <source>
        <dbReference type="Proteomes" id="UP000250123"/>
    </source>
</evidence>
<organism evidence="1 2">
    <name type="scientific">Shewanella benthica</name>
    <dbReference type="NCBI Taxonomy" id="43661"/>
    <lineage>
        <taxon>Bacteria</taxon>
        <taxon>Pseudomonadati</taxon>
        <taxon>Pseudomonadota</taxon>
        <taxon>Gammaproteobacteria</taxon>
        <taxon>Alteromonadales</taxon>
        <taxon>Shewanellaceae</taxon>
        <taxon>Shewanella</taxon>
    </lineage>
</organism>
<sequence length="65" mass="7130">MEAKYQPEVRVLFQASDGIDIIVGGLEFDKTAGGVDETRLSGDPKFLFIGRTTVRHGLNLTAKIH</sequence>
<reference evidence="2" key="1">
    <citation type="submission" date="2018-06" db="EMBL/GenBank/DDBJ databases">
        <authorList>
            <person name="Cea G.-C."/>
            <person name="William W."/>
        </authorList>
    </citation>
    <scope>NUCLEOTIDE SEQUENCE [LARGE SCALE GENOMIC DNA]</scope>
    <source>
        <strain evidence="2">DB21MT-2</strain>
    </source>
</reference>
<accession>A0A330LZU6</accession>
<dbReference type="AlphaFoldDB" id="A0A330LZU6"/>
<gene>
    <name evidence="1" type="ORF">SHEWBE_1963</name>
</gene>
<name>A0A330LZU6_9GAMM</name>